<dbReference type="Gene3D" id="3.30.565.10">
    <property type="entry name" value="Histidine kinase-like ATPase, C-terminal domain"/>
    <property type="match status" value="1"/>
</dbReference>
<dbReference type="InterPro" id="IPR003594">
    <property type="entry name" value="HATPase_dom"/>
</dbReference>
<keyword evidence="1" id="KW-0418">Kinase</keyword>
<dbReference type="AlphaFoldDB" id="A0A850RBX1"/>
<comment type="caution">
    <text evidence="3">The sequence shown here is derived from an EMBL/GenBank/DDBJ whole genome shotgun (WGS) entry which is preliminary data.</text>
</comment>
<keyword evidence="1" id="KW-0723">Serine/threonine-protein kinase</keyword>
<dbReference type="Proteomes" id="UP000592294">
    <property type="component" value="Unassembled WGS sequence"/>
</dbReference>
<dbReference type="GO" id="GO:0004674">
    <property type="term" value="F:protein serine/threonine kinase activity"/>
    <property type="evidence" value="ECO:0007669"/>
    <property type="project" value="UniProtKB-KW"/>
</dbReference>
<evidence type="ECO:0000259" key="2">
    <source>
        <dbReference type="Pfam" id="PF13581"/>
    </source>
</evidence>
<feature type="domain" description="Histidine kinase/HSP90-like ATPase" evidence="2">
    <location>
        <begin position="5"/>
        <end position="117"/>
    </location>
</feature>
<protein>
    <submittedName>
        <fullName evidence="3">Anti-sigma regulatory factor</fullName>
    </submittedName>
</protein>
<evidence type="ECO:0000313" key="3">
    <source>
        <dbReference type="EMBL" id="NVZ08752.1"/>
    </source>
</evidence>
<dbReference type="PANTHER" id="PTHR35526:SF3">
    <property type="entry name" value="ANTI-SIGMA-F FACTOR RSBW"/>
    <property type="match status" value="1"/>
</dbReference>
<dbReference type="InterPro" id="IPR036890">
    <property type="entry name" value="HATPase_C_sf"/>
</dbReference>
<keyword evidence="4" id="KW-1185">Reference proteome</keyword>
<name>A0A850RBX1_9GAMM</name>
<proteinExistence type="predicted"/>
<dbReference type="PANTHER" id="PTHR35526">
    <property type="entry name" value="ANTI-SIGMA-F FACTOR RSBW-RELATED"/>
    <property type="match status" value="1"/>
</dbReference>
<accession>A0A850RBX1</accession>
<evidence type="ECO:0000313" key="4">
    <source>
        <dbReference type="Proteomes" id="UP000592294"/>
    </source>
</evidence>
<keyword evidence="1" id="KW-0808">Transferase</keyword>
<reference evidence="3 4" key="1">
    <citation type="submission" date="2020-06" db="EMBL/GenBank/DDBJ databases">
        <title>Whole-genome sequence of Allochromatium humboldtianum DSM 21881, type strain.</title>
        <authorList>
            <person name="Kyndt J.A."/>
            <person name="Meyer T.E."/>
        </authorList>
    </citation>
    <scope>NUCLEOTIDE SEQUENCE [LARGE SCALE GENOMIC DNA]</scope>
    <source>
        <strain evidence="3 4">DSM 21881</strain>
    </source>
</reference>
<dbReference type="Pfam" id="PF13581">
    <property type="entry name" value="HATPase_c_2"/>
    <property type="match status" value="1"/>
</dbReference>
<sequence length="119" mass="12646">MSASRQARLLAERLGFSRSSAYHIATAASELANNVLTHAGGGRLRASARHDHPELAVIGLELLAEDEGPGIPDPELALTEGYSTGKGLGCGLPGVKRLMDEFSLETRPGGTRVRAVKWR</sequence>
<organism evidence="3 4">
    <name type="scientific">Allochromatium humboldtianum</name>
    <dbReference type="NCBI Taxonomy" id="504901"/>
    <lineage>
        <taxon>Bacteria</taxon>
        <taxon>Pseudomonadati</taxon>
        <taxon>Pseudomonadota</taxon>
        <taxon>Gammaproteobacteria</taxon>
        <taxon>Chromatiales</taxon>
        <taxon>Chromatiaceae</taxon>
        <taxon>Allochromatium</taxon>
    </lineage>
</organism>
<dbReference type="InterPro" id="IPR050267">
    <property type="entry name" value="Anti-sigma-factor_SerPK"/>
</dbReference>
<dbReference type="SUPFAM" id="SSF55874">
    <property type="entry name" value="ATPase domain of HSP90 chaperone/DNA topoisomerase II/histidine kinase"/>
    <property type="match status" value="1"/>
</dbReference>
<gene>
    <name evidence="3" type="ORF">HW932_05710</name>
</gene>
<dbReference type="CDD" id="cd16934">
    <property type="entry name" value="HATPase_RsbT-like"/>
    <property type="match status" value="1"/>
</dbReference>
<evidence type="ECO:0000256" key="1">
    <source>
        <dbReference type="ARBA" id="ARBA00022527"/>
    </source>
</evidence>
<dbReference type="EMBL" id="JABZEO010000003">
    <property type="protein sequence ID" value="NVZ08752.1"/>
    <property type="molecule type" value="Genomic_DNA"/>
</dbReference>